<dbReference type="EMBL" id="JAACJL010000016">
    <property type="protein sequence ID" value="KAF4619506.1"/>
    <property type="molecule type" value="Genomic_DNA"/>
</dbReference>
<feature type="transmembrane region" description="Helical" evidence="2">
    <location>
        <begin position="112"/>
        <end position="136"/>
    </location>
</feature>
<feature type="transmembrane region" description="Helical" evidence="2">
    <location>
        <begin position="148"/>
        <end position="170"/>
    </location>
</feature>
<keyword evidence="2" id="KW-0812">Transmembrane</keyword>
<gene>
    <name evidence="3" type="ORF">D9613_004633</name>
</gene>
<feature type="transmembrane region" description="Helical" evidence="2">
    <location>
        <begin position="61"/>
        <end position="80"/>
    </location>
</feature>
<sequence>MSSTTNTSFPYPVAEQISIITSELNSLLLSLFLLGIYTGVFAYTVYLFGNARIFESKRTSRMVPGTIMVQYLATALYVGVDWNLGAQTFCNLGVTRASIFLQASGILDGLPISLSILSGTLSAFIFILGNGLLVWRCFRACGSSLRKVIVPVLLFAVETVSFGHVLNIILDANPGIMLSHVNVVDIDLRVGGAEQVVGALTNIVASVMIYKQICTYTEPRSRIRRQYDYIIDAIISSCAFYTLLVVIQAILNFVKTGPIGLKITLTCVQNYLSRTSHIVYVSELLPFKLTRYEYKAYILQGIAPALMVARLITSSERAGGHPSSSSSATLPSELLRSLGSAESSSGTNAHQNPEAIEAYSYSLDHAEDVHQQEGEAGIDSEALSGTQSEDSDVPMPVADNIV</sequence>
<feature type="region of interest" description="Disordered" evidence="1">
    <location>
        <begin position="360"/>
        <end position="402"/>
    </location>
</feature>
<dbReference type="Proteomes" id="UP000521872">
    <property type="component" value="Unassembled WGS sequence"/>
</dbReference>
<keyword evidence="2" id="KW-0472">Membrane</keyword>
<feature type="compositionally biased region" description="Basic and acidic residues" evidence="1">
    <location>
        <begin position="364"/>
        <end position="373"/>
    </location>
</feature>
<reference evidence="3 4" key="1">
    <citation type="submission" date="2019-12" db="EMBL/GenBank/DDBJ databases">
        <authorList>
            <person name="Floudas D."/>
            <person name="Bentzer J."/>
            <person name="Ahren D."/>
            <person name="Johansson T."/>
            <person name="Persson P."/>
            <person name="Tunlid A."/>
        </authorList>
    </citation>
    <scope>NUCLEOTIDE SEQUENCE [LARGE SCALE GENOMIC DNA]</scope>
    <source>
        <strain evidence="3 4">CBS 102.39</strain>
    </source>
</reference>
<feature type="transmembrane region" description="Helical" evidence="2">
    <location>
        <begin position="190"/>
        <end position="210"/>
    </location>
</feature>
<feature type="transmembrane region" description="Helical" evidence="2">
    <location>
        <begin position="27"/>
        <end position="49"/>
    </location>
</feature>
<evidence type="ECO:0000313" key="4">
    <source>
        <dbReference type="Proteomes" id="UP000521872"/>
    </source>
</evidence>
<keyword evidence="4" id="KW-1185">Reference proteome</keyword>
<evidence type="ECO:0000313" key="3">
    <source>
        <dbReference type="EMBL" id="KAF4619506.1"/>
    </source>
</evidence>
<organism evidence="3 4">
    <name type="scientific">Agrocybe pediades</name>
    <dbReference type="NCBI Taxonomy" id="84607"/>
    <lineage>
        <taxon>Eukaryota</taxon>
        <taxon>Fungi</taxon>
        <taxon>Dikarya</taxon>
        <taxon>Basidiomycota</taxon>
        <taxon>Agaricomycotina</taxon>
        <taxon>Agaricomycetes</taxon>
        <taxon>Agaricomycetidae</taxon>
        <taxon>Agaricales</taxon>
        <taxon>Agaricineae</taxon>
        <taxon>Strophariaceae</taxon>
        <taxon>Agrocybe</taxon>
    </lineage>
</organism>
<feature type="transmembrane region" description="Helical" evidence="2">
    <location>
        <begin position="230"/>
        <end position="251"/>
    </location>
</feature>
<name>A0A8H4QZG4_9AGAR</name>
<proteinExistence type="predicted"/>
<protein>
    <submittedName>
        <fullName evidence="3">Uncharacterized protein</fullName>
    </submittedName>
</protein>
<evidence type="ECO:0000256" key="2">
    <source>
        <dbReference type="SAM" id="Phobius"/>
    </source>
</evidence>
<keyword evidence="2" id="KW-1133">Transmembrane helix</keyword>
<accession>A0A8H4QZG4</accession>
<comment type="caution">
    <text evidence="3">The sequence shown here is derived from an EMBL/GenBank/DDBJ whole genome shotgun (WGS) entry which is preliminary data.</text>
</comment>
<dbReference type="AlphaFoldDB" id="A0A8H4QZG4"/>
<evidence type="ECO:0000256" key="1">
    <source>
        <dbReference type="SAM" id="MobiDB-lite"/>
    </source>
</evidence>